<evidence type="ECO:0000313" key="2">
    <source>
        <dbReference type="Proteomes" id="UP000886523"/>
    </source>
</evidence>
<name>A0A9P6B295_9AGAM</name>
<accession>A0A9P6B295</accession>
<dbReference type="EMBL" id="MU128940">
    <property type="protein sequence ID" value="KAF9516341.1"/>
    <property type="molecule type" value="Genomic_DNA"/>
</dbReference>
<reference evidence="1" key="1">
    <citation type="journal article" date="2020" name="Nat. Commun.">
        <title>Large-scale genome sequencing of mycorrhizal fungi provides insights into the early evolution of symbiotic traits.</title>
        <authorList>
            <person name="Miyauchi S."/>
            <person name="Kiss E."/>
            <person name="Kuo A."/>
            <person name="Drula E."/>
            <person name="Kohler A."/>
            <person name="Sanchez-Garcia M."/>
            <person name="Morin E."/>
            <person name="Andreopoulos B."/>
            <person name="Barry K.W."/>
            <person name="Bonito G."/>
            <person name="Buee M."/>
            <person name="Carver A."/>
            <person name="Chen C."/>
            <person name="Cichocki N."/>
            <person name="Clum A."/>
            <person name="Culley D."/>
            <person name="Crous P.W."/>
            <person name="Fauchery L."/>
            <person name="Girlanda M."/>
            <person name="Hayes R.D."/>
            <person name="Keri Z."/>
            <person name="LaButti K."/>
            <person name="Lipzen A."/>
            <person name="Lombard V."/>
            <person name="Magnuson J."/>
            <person name="Maillard F."/>
            <person name="Murat C."/>
            <person name="Nolan M."/>
            <person name="Ohm R.A."/>
            <person name="Pangilinan J."/>
            <person name="Pereira M.F."/>
            <person name="Perotto S."/>
            <person name="Peter M."/>
            <person name="Pfister S."/>
            <person name="Riley R."/>
            <person name="Sitrit Y."/>
            <person name="Stielow J.B."/>
            <person name="Szollosi G."/>
            <person name="Zifcakova L."/>
            <person name="Stursova M."/>
            <person name="Spatafora J.W."/>
            <person name="Tedersoo L."/>
            <person name="Vaario L.M."/>
            <person name="Yamada A."/>
            <person name="Yan M."/>
            <person name="Wang P."/>
            <person name="Xu J."/>
            <person name="Bruns T."/>
            <person name="Baldrian P."/>
            <person name="Vilgalys R."/>
            <person name="Dunand C."/>
            <person name="Henrissat B."/>
            <person name="Grigoriev I.V."/>
            <person name="Hibbett D."/>
            <person name="Nagy L.G."/>
            <person name="Martin F.M."/>
        </authorList>
    </citation>
    <scope>NUCLEOTIDE SEQUENCE</scope>
    <source>
        <strain evidence="1">UP504</strain>
    </source>
</reference>
<gene>
    <name evidence="1" type="ORF">BS47DRAFT_1340954</name>
</gene>
<comment type="caution">
    <text evidence="1">The sequence shown here is derived from an EMBL/GenBank/DDBJ whole genome shotgun (WGS) entry which is preliminary data.</text>
</comment>
<proteinExistence type="predicted"/>
<organism evidence="1 2">
    <name type="scientific">Hydnum rufescens UP504</name>
    <dbReference type="NCBI Taxonomy" id="1448309"/>
    <lineage>
        <taxon>Eukaryota</taxon>
        <taxon>Fungi</taxon>
        <taxon>Dikarya</taxon>
        <taxon>Basidiomycota</taxon>
        <taxon>Agaricomycotina</taxon>
        <taxon>Agaricomycetes</taxon>
        <taxon>Cantharellales</taxon>
        <taxon>Hydnaceae</taxon>
        <taxon>Hydnum</taxon>
    </lineage>
</organism>
<protein>
    <submittedName>
        <fullName evidence="1">Uncharacterized protein</fullName>
    </submittedName>
</protein>
<keyword evidence="2" id="KW-1185">Reference proteome</keyword>
<evidence type="ECO:0000313" key="1">
    <source>
        <dbReference type="EMBL" id="KAF9516341.1"/>
    </source>
</evidence>
<dbReference type="Proteomes" id="UP000886523">
    <property type="component" value="Unassembled WGS sequence"/>
</dbReference>
<dbReference type="AlphaFoldDB" id="A0A9P6B295"/>
<sequence>MAFRRQEGSIWTFTYGFRSRIPLGAPLKDILHRHWVQWLRWAKSLSSIGCAPLSFLIASRSCLEEARIFRSLHEDRGIHTRHEFERQMVGPAPTNHCYYMPAERHAVRLRQTTDIQ</sequence>